<evidence type="ECO:0000313" key="2">
    <source>
        <dbReference type="Proteomes" id="UP001142292"/>
    </source>
</evidence>
<reference evidence="1" key="1">
    <citation type="journal article" date="2014" name="Int. J. Syst. Evol. Microbiol.">
        <title>Complete genome of a new Firmicutes species belonging to the dominant human colonic microbiota ('Ruminococcus bicirculans') reveals two chromosomes and a selective capacity to utilize plant glucans.</title>
        <authorList>
            <consortium name="NISC Comparative Sequencing Program"/>
            <person name="Wegmann U."/>
            <person name="Louis P."/>
            <person name="Goesmann A."/>
            <person name="Henrissat B."/>
            <person name="Duncan S.H."/>
            <person name="Flint H.J."/>
        </authorList>
    </citation>
    <scope>NUCLEOTIDE SEQUENCE</scope>
    <source>
        <strain evidence="1">VKM Ac-1246</strain>
    </source>
</reference>
<dbReference type="Gene3D" id="2.160.20.80">
    <property type="entry name" value="E3 ubiquitin-protein ligase SopA"/>
    <property type="match status" value="1"/>
</dbReference>
<reference evidence="1" key="2">
    <citation type="submission" date="2023-01" db="EMBL/GenBank/DDBJ databases">
        <authorList>
            <person name="Sun Q."/>
            <person name="Evtushenko L."/>
        </authorList>
    </citation>
    <scope>NUCLEOTIDE SEQUENCE</scope>
    <source>
        <strain evidence="1">VKM Ac-1246</strain>
    </source>
</reference>
<sequence>MDSRTYVPLGRAELSADCSSCFGLCCVALTLVKSADFPRDKPAGEPCEHLDDHDACRIHPALRDHGYKGCTVFDCFGAGQKVSQHTFSGRSWREDPQVRAEMFTIFPLVRRLHELLWYLSSAVTLAEGHRDGVSPWVSALERVRTLSELPAPELSSVDVDAEYDAARSLLVEASEIARSVASPGRRARSLGPGSDLLGANLAGADLSGACLRGTTAIAADLSDATLHLCDLLGVDLRDADLRGADLRGAIYLTQMQVNSARGDARTILPEGFERPAHWTAR</sequence>
<dbReference type="Pfam" id="PF00805">
    <property type="entry name" value="Pentapeptide"/>
    <property type="match status" value="2"/>
</dbReference>
<dbReference type="InterPro" id="IPR001646">
    <property type="entry name" value="5peptide_repeat"/>
</dbReference>
<organism evidence="1 2">
    <name type="scientific">Nocardioides luteus</name>
    <dbReference type="NCBI Taxonomy" id="1844"/>
    <lineage>
        <taxon>Bacteria</taxon>
        <taxon>Bacillati</taxon>
        <taxon>Actinomycetota</taxon>
        <taxon>Actinomycetes</taxon>
        <taxon>Propionibacteriales</taxon>
        <taxon>Nocardioidaceae</taxon>
        <taxon>Nocardioides</taxon>
    </lineage>
</organism>
<gene>
    <name evidence="1" type="ORF">GCM10017579_01200</name>
</gene>
<proteinExistence type="predicted"/>
<protein>
    <recommendedName>
        <fullName evidence="3">Oxetanocin A resistance protein</fullName>
    </recommendedName>
</protein>
<dbReference type="RefSeq" id="WP_189117133.1">
    <property type="nucleotide sequence ID" value="NZ_BMRK01000002.1"/>
</dbReference>
<dbReference type="Proteomes" id="UP001142292">
    <property type="component" value="Unassembled WGS sequence"/>
</dbReference>
<name>A0ABQ5SQ78_9ACTN</name>
<accession>A0ABQ5SQ78</accession>
<comment type="caution">
    <text evidence="1">The sequence shown here is derived from an EMBL/GenBank/DDBJ whole genome shotgun (WGS) entry which is preliminary data.</text>
</comment>
<keyword evidence="2" id="KW-1185">Reference proteome</keyword>
<dbReference type="SUPFAM" id="SSF141571">
    <property type="entry name" value="Pentapeptide repeat-like"/>
    <property type="match status" value="1"/>
</dbReference>
<evidence type="ECO:0000313" key="1">
    <source>
        <dbReference type="EMBL" id="GLJ66084.1"/>
    </source>
</evidence>
<dbReference type="EMBL" id="BSEL01000001">
    <property type="protein sequence ID" value="GLJ66084.1"/>
    <property type="molecule type" value="Genomic_DNA"/>
</dbReference>
<evidence type="ECO:0008006" key="3">
    <source>
        <dbReference type="Google" id="ProtNLM"/>
    </source>
</evidence>